<gene>
    <name evidence="3" type="primary">CCDC191</name>
    <name evidence="3" type="synonym">LOC115151461</name>
</gene>
<sequence>MASDFALTEVFSLKKPHSGISSQTMALKNTEQLLDHDEAYGEAQALLSDWMNSKLRLELEMEEDVIVSPEKNSPADMAPAQPVSLDYSNFDDLYSHLAEEEENLVVNNFLQDLMEWEVVDSGIVQDLALDSEERDRRKRRGMGLTMEARQRQVRENRATRDAERERLHREKEARRQAREEAQRREQEGERRRRQEARRQEEMVQQEMVRLRREMEERRNLEQLTRHFSGWYCVLLERRVRMGKAAALCDWKRELRVWRAWRALVWAGREQREAERTEEELQIQNRRCQVAMESDRRRMLRRCLSDWRLWCRAERGLRELFAQQEETRYKMASLINAVATGKLKAPETPAPEQITVWSRPAGPAPSPACQDNVQLGAVVPPTLPWQVTRRHAALSGDELRRARQRGEGGGDGGVGAVPRSRSAELRGGRFEHRHASQQQTIAEQRRLLREQQEQIARLQEGKGMMGLKREAQIAQLAVPAERPTCCLCGGVVCLFVHARSSGVFSRPKPIDTMWDCIEMTVPLGRNDVIVDERGIKSRNFLFSQAQLKAAEEERQREEEEQKRRAAERRREEKRQEREREQENQRRFEREQQLQTQAQQHYHRTLLLRRGLAPWKRRVAMSQANTQLARAHHRQSLLKRCTLSWQQVTGESLAQKRASAKQLHQHILLRRSLGNWKRLKDHRMVLEGRADRFWRTHTLRRTLIALLDHVIQERMVEWDREQQAQGHSDRRAVRSCFQAWRRYPGWLREERERETRREKLRRRVAEVLPDFRSSPLNCQWGQALL</sequence>
<feature type="compositionally biased region" description="Basic and acidic residues" evidence="2">
    <location>
        <begin position="565"/>
        <end position="590"/>
    </location>
</feature>
<dbReference type="PANTHER" id="PTHR22028">
    <property type="entry name" value="SFI1 SPINDLE BODY DOMAIN-CONTAINING PROTEIN-RELATED"/>
    <property type="match status" value="1"/>
</dbReference>
<keyword evidence="1" id="KW-0175">Coiled coil</keyword>
<feature type="compositionally biased region" description="Basic and acidic residues" evidence="2">
    <location>
        <begin position="396"/>
        <end position="407"/>
    </location>
</feature>
<protein>
    <submittedName>
        <fullName evidence="3">Coiled-coil domain containing 191</fullName>
    </submittedName>
</protein>
<dbReference type="InParanoid" id="A0A673YR47"/>
<feature type="region of interest" description="Disordered" evidence="2">
    <location>
        <begin position="132"/>
        <end position="198"/>
    </location>
</feature>
<dbReference type="Ensembl" id="ENSSTUT00000038911.1">
    <property type="protein sequence ID" value="ENSSTUP00000037243.1"/>
    <property type="gene ID" value="ENSSTUG00000015862.1"/>
</dbReference>
<accession>A0A673YR47</accession>
<dbReference type="InterPro" id="IPR052270">
    <property type="entry name" value="CACF_protein"/>
</dbReference>
<evidence type="ECO:0000256" key="2">
    <source>
        <dbReference type="SAM" id="MobiDB-lite"/>
    </source>
</evidence>
<proteinExistence type="predicted"/>
<evidence type="ECO:0000313" key="3">
    <source>
        <dbReference type="Ensembl" id="ENSSTUP00000037243.1"/>
    </source>
</evidence>
<feature type="compositionally biased region" description="Basic and acidic residues" evidence="2">
    <location>
        <begin position="420"/>
        <end position="433"/>
    </location>
</feature>
<feature type="region of interest" description="Disordered" evidence="2">
    <location>
        <begin position="565"/>
        <end position="595"/>
    </location>
</feature>
<feature type="compositionally biased region" description="Basic and acidic residues" evidence="2">
    <location>
        <begin position="148"/>
        <end position="198"/>
    </location>
</feature>
<keyword evidence="4" id="KW-1185">Reference proteome</keyword>
<reference evidence="3" key="2">
    <citation type="submission" date="2025-09" db="UniProtKB">
        <authorList>
            <consortium name="Ensembl"/>
        </authorList>
    </citation>
    <scope>IDENTIFICATION</scope>
</reference>
<name>A0A673YR47_SALTR</name>
<evidence type="ECO:0000256" key="1">
    <source>
        <dbReference type="SAM" id="Coils"/>
    </source>
</evidence>
<feature type="region of interest" description="Disordered" evidence="2">
    <location>
        <begin position="395"/>
        <end position="440"/>
    </location>
</feature>
<dbReference type="PANTHER" id="PTHR22028:SF5">
    <property type="entry name" value="COILED-COIL DOMAIN-CONTAINING PROTEIN 191"/>
    <property type="match status" value="1"/>
</dbReference>
<feature type="coiled-coil region" evidence="1">
    <location>
        <begin position="266"/>
        <end position="293"/>
    </location>
</feature>
<dbReference type="Proteomes" id="UP000472277">
    <property type="component" value="Chromosome 2"/>
</dbReference>
<dbReference type="GeneTree" id="ENSGT00940000154110"/>
<dbReference type="AlphaFoldDB" id="A0A673YR47"/>
<reference evidence="3" key="1">
    <citation type="submission" date="2025-08" db="UniProtKB">
        <authorList>
            <consortium name="Ensembl"/>
        </authorList>
    </citation>
    <scope>IDENTIFICATION</scope>
</reference>
<organism evidence="3 4">
    <name type="scientific">Salmo trutta</name>
    <name type="common">Brown trout</name>
    <dbReference type="NCBI Taxonomy" id="8032"/>
    <lineage>
        <taxon>Eukaryota</taxon>
        <taxon>Metazoa</taxon>
        <taxon>Chordata</taxon>
        <taxon>Craniata</taxon>
        <taxon>Vertebrata</taxon>
        <taxon>Euteleostomi</taxon>
        <taxon>Actinopterygii</taxon>
        <taxon>Neopterygii</taxon>
        <taxon>Teleostei</taxon>
        <taxon>Protacanthopterygii</taxon>
        <taxon>Salmoniformes</taxon>
        <taxon>Salmonidae</taxon>
        <taxon>Salmoninae</taxon>
        <taxon>Salmo</taxon>
    </lineage>
</organism>
<dbReference type="OMA" id="GEQRQHR"/>
<evidence type="ECO:0000313" key="4">
    <source>
        <dbReference type="Proteomes" id="UP000472277"/>
    </source>
</evidence>